<dbReference type="Pfam" id="PF14322">
    <property type="entry name" value="SusD-like_3"/>
    <property type="match status" value="1"/>
</dbReference>
<protein>
    <submittedName>
        <fullName evidence="8">Putative outer membrane starch-binding protein</fullName>
    </submittedName>
</protein>
<dbReference type="InterPro" id="IPR012944">
    <property type="entry name" value="SusD_RagB_dom"/>
</dbReference>
<dbReference type="GO" id="GO:0009279">
    <property type="term" value="C:cell outer membrane"/>
    <property type="evidence" value="ECO:0007669"/>
    <property type="project" value="UniProtKB-SubCell"/>
</dbReference>
<evidence type="ECO:0000256" key="4">
    <source>
        <dbReference type="ARBA" id="ARBA00023136"/>
    </source>
</evidence>
<name>A0A419W6B2_9BACT</name>
<evidence type="ECO:0000313" key="9">
    <source>
        <dbReference type="Proteomes" id="UP000283387"/>
    </source>
</evidence>
<dbReference type="SUPFAM" id="SSF48452">
    <property type="entry name" value="TPR-like"/>
    <property type="match status" value="1"/>
</dbReference>
<keyword evidence="3" id="KW-0732">Signal</keyword>
<comment type="subcellular location">
    <subcellularLocation>
        <location evidence="1">Cell outer membrane</location>
    </subcellularLocation>
</comment>
<accession>A0A419W6B2</accession>
<evidence type="ECO:0000313" key="8">
    <source>
        <dbReference type="EMBL" id="RKD90997.1"/>
    </source>
</evidence>
<comment type="caution">
    <text evidence="8">The sequence shown here is derived from an EMBL/GenBank/DDBJ whole genome shotgun (WGS) entry which is preliminary data.</text>
</comment>
<dbReference type="InterPro" id="IPR011990">
    <property type="entry name" value="TPR-like_helical_dom_sf"/>
</dbReference>
<dbReference type="Proteomes" id="UP000283387">
    <property type="component" value="Unassembled WGS sequence"/>
</dbReference>
<evidence type="ECO:0000256" key="1">
    <source>
        <dbReference type="ARBA" id="ARBA00004442"/>
    </source>
</evidence>
<evidence type="ECO:0000259" key="7">
    <source>
        <dbReference type="Pfam" id="PF14322"/>
    </source>
</evidence>
<evidence type="ECO:0000256" key="2">
    <source>
        <dbReference type="ARBA" id="ARBA00006275"/>
    </source>
</evidence>
<comment type="similarity">
    <text evidence="2">Belongs to the SusD family.</text>
</comment>
<sequence length="500" mass="55551">MPIVLGGILMLSVIGCTDKLDEPFEDEAFTSDVDYTIGEDMIKPLLGAYSALYTRAWEEPLTLGIRGDDVNAAGDQVPMQEQDAFNYLGSQWNLNSVWQLHYNDIVTMFTAMEEIEKYRPAAANDALADQYIAECRVIRAFLYLNVARAFGGCIVIDQLDNIQSTPLSNKDEVMQYIVDETTAAIADLPDVAPNKRTDIPGGITQYTAYAVMALAYQEMEDYQGVVDATSQIISSGEFELSSDFYHLFKTAGKLADENILEFQYSDFNQGEGDRTSFLFAPFGIGGWTPVVTGAGSGWGFYEPTMKYIEFMLDRGETVRLETSVVFTPDGITELEEDYGTIPSWITNANREGDVFNNNARLKFASGKHFLPSTELISGRLSFGSNKNFIVIRYAEMLLMYAEALTRGSTSSISMTAADAVNLVRTRAGLSALGTVTTDDVLDEKFAELAMEWGTRFYDMIRTENTSELSHEGKTFTMDKAYYPFPADQVSELPQLEDGIN</sequence>
<keyword evidence="4" id="KW-0472">Membrane</keyword>
<dbReference type="InterPro" id="IPR033985">
    <property type="entry name" value="SusD-like_N"/>
</dbReference>
<evidence type="ECO:0000256" key="3">
    <source>
        <dbReference type="ARBA" id="ARBA00022729"/>
    </source>
</evidence>
<feature type="domain" description="SusD-like N-terminal" evidence="7">
    <location>
        <begin position="91"/>
        <end position="213"/>
    </location>
</feature>
<dbReference type="Gene3D" id="1.25.40.390">
    <property type="match status" value="1"/>
</dbReference>
<evidence type="ECO:0000259" key="6">
    <source>
        <dbReference type="Pfam" id="PF07980"/>
    </source>
</evidence>
<reference evidence="8 9" key="1">
    <citation type="submission" date="2018-09" db="EMBL/GenBank/DDBJ databases">
        <title>Genomic Encyclopedia of Archaeal and Bacterial Type Strains, Phase II (KMG-II): from individual species to whole genera.</title>
        <authorList>
            <person name="Goeker M."/>
        </authorList>
    </citation>
    <scope>NUCLEOTIDE SEQUENCE [LARGE SCALE GENOMIC DNA]</scope>
    <source>
        <strain evidence="8 9">DSM 27148</strain>
    </source>
</reference>
<proteinExistence type="inferred from homology"/>
<feature type="domain" description="RagB/SusD" evidence="6">
    <location>
        <begin position="383"/>
        <end position="475"/>
    </location>
</feature>
<keyword evidence="9" id="KW-1185">Reference proteome</keyword>
<gene>
    <name evidence="8" type="ORF">BC643_1345</name>
</gene>
<organism evidence="8 9">
    <name type="scientific">Mangrovibacterium diazotrophicum</name>
    <dbReference type="NCBI Taxonomy" id="1261403"/>
    <lineage>
        <taxon>Bacteria</taxon>
        <taxon>Pseudomonadati</taxon>
        <taxon>Bacteroidota</taxon>
        <taxon>Bacteroidia</taxon>
        <taxon>Marinilabiliales</taxon>
        <taxon>Prolixibacteraceae</taxon>
        <taxon>Mangrovibacterium</taxon>
    </lineage>
</organism>
<dbReference type="AlphaFoldDB" id="A0A419W6B2"/>
<dbReference type="EMBL" id="RAPN01000001">
    <property type="protein sequence ID" value="RKD90997.1"/>
    <property type="molecule type" value="Genomic_DNA"/>
</dbReference>
<dbReference type="Pfam" id="PF07980">
    <property type="entry name" value="SusD_RagB"/>
    <property type="match status" value="1"/>
</dbReference>
<keyword evidence="5" id="KW-0998">Cell outer membrane</keyword>
<evidence type="ECO:0000256" key="5">
    <source>
        <dbReference type="ARBA" id="ARBA00023237"/>
    </source>
</evidence>